<dbReference type="AlphaFoldDB" id="A0A653DKN0"/>
<evidence type="ECO:0000259" key="4">
    <source>
        <dbReference type="PROSITE" id="PS50268"/>
    </source>
</evidence>
<dbReference type="InterPro" id="IPR002126">
    <property type="entry name" value="Cadherin-like_dom"/>
</dbReference>
<dbReference type="CDD" id="cd11304">
    <property type="entry name" value="Cadherin_repeat"/>
    <property type="match status" value="2"/>
</dbReference>
<dbReference type="InterPro" id="IPR015919">
    <property type="entry name" value="Cadherin-like_sf"/>
</dbReference>
<gene>
    <name evidence="5" type="ORF">CALMAC_LOCUS18345</name>
</gene>
<dbReference type="GO" id="GO:0007156">
    <property type="term" value="P:homophilic cell adhesion via plasma membrane adhesion molecules"/>
    <property type="evidence" value="ECO:0007669"/>
    <property type="project" value="InterPro"/>
</dbReference>
<dbReference type="GO" id="GO:0005509">
    <property type="term" value="F:calcium ion binding"/>
    <property type="evidence" value="ECO:0007669"/>
    <property type="project" value="UniProtKB-UniRule"/>
</dbReference>
<keyword evidence="3" id="KW-0106">Calcium</keyword>
<evidence type="ECO:0000313" key="5">
    <source>
        <dbReference type="EMBL" id="VEN60753.1"/>
    </source>
</evidence>
<protein>
    <recommendedName>
        <fullName evidence="4">Cadherin domain-containing protein</fullName>
    </recommendedName>
</protein>
<dbReference type="OrthoDB" id="6252479at2759"/>
<organism evidence="5 6">
    <name type="scientific">Callosobruchus maculatus</name>
    <name type="common">Southern cowpea weevil</name>
    <name type="synonym">Pulse bruchid</name>
    <dbReference type="NCBI Taxonomy" id="64391"/>
    <lineage>
        <taxon>Eukaryota</taxon>
        <taxon>Metazoa</taxon>
        <taxon>Ecdysozoa</taxon>
        <taxon>Arthropoda</taxon>
        <taxon>Hexapoda</taxon>
        <taxon>Insecta</taxon>
        <taxon>Pterygota</taxon>
        <taxon>Neoptera</taxon>
        <taxon>Endopterygota</taxon>
        <taxon>Coleoptera</taxon>
        <taxon>Polyphaga</taxon>
        <taxon>Cucujiformia</taxon>
        <taxon>Chrysomeloidea</taxon>
        <taxon>Chrysomelidae</taxon>
        <taxon>Bruchinae</taxon>
        <taxon>Bruchini</taxon>
        <taxon>Callosobruchus</taxon>
    </lineage>
</organism>
<reference evidence="5 6" key="1">
    <citation type="submission" date="2019-01" db="EMBL/GenBank/DDBJ databases">
        <authorList>
            <person name="Sayadi A."/>
        </authorList>
    </citation>
    <scope>NUCLEOTIDE SEQUENCE [LARGE SCALE GENOMIC DNA]</scope>
</reference>
<dbReference type="PRINTS" id="PR00205">
    <property type="entry name" value="CADHERIN"/>
</dbReference>
<name>A0A653DKN0_CALMS</name>
<feature type="non-terminal residue" evidence="5">
    <location>
        <position position="107"/>
    </location>
</feature>
<keyword evidence="1" id="KW-0812">Transmembrane</keyword>
<dbReference type="GO" id="GO:0016020">
    <property type="term" value="C:membrane"/>
    <property type="evidence" value="ECO:0007669"/>
    <property type="project" value="InterPro"/>
</dbReference>
<keyword evidence="6" id="KW-1185">Reference proteome</keyword>
<dbReference type="Proteomes" id="UP000410492">
    <property type="component" value="Unassembled WGS sequence"/>
</dbReference>
<feature type="domain" description="Cadherin" evidence="4">
    <location>
        <begin position="2"/>
        <end position="52"/>
    </location>
</feature>
<dbReference type="PANTHER" id="PTHR24026:SF125">
    <property type="entry name" value="FAT-LIKE CADHERIN-RELATED TUMOR SUPPRESSOR HOMOLOG"/>
    <property type="match status" value="1"/>
</dbReference>
<dbReference type="SUPFAM" id="SSF49313">
    <property type="entry name" value="Cadherin-like"/>
    <property type="match status" value="2"/>
</dbReference>
<keyword evidence="2" id="KW-1133">Transmembrane helix</keyword>
<dbReference type="EMBL" id="CAACVG010012745">
    <property type="protein sequence ID" value="VEN60753.1"/>
    <property type="molecule type" value="Genomic_DNA"/>
</dbReference>
<evidence type="ECO:0000313" key="6">
    <source>
        <dbReference type="Proteomes" id="UP000410492"/>
    </source>
</evidence>
<proteinExistence type="predicted"/>
<evidence type="ECO:0000256" key="1">
    <source>
        <dbReference type="ARBA" id="ARBA00022692"/>
    </source>
</evidence>
<keyword evidence="2" id="KW-0472">Membrane</keyword>
<evidence type="ECO:0000256" key="2">
    <source>
        <dbReference type="ARBA" id="ARBA00022989"/>
    </source>
</evidence>
<accession>A0A653DKN0</accession>
<evidence type="ECO:0000256" key="3">
    <source>
        <dbReference type="PROSITE-ProRule" id="PRU00043"/>
    </source>
</evidence>
<sequence>AGNIKTLASLDIETKTHYWITVFAQDHGVVPLFSSVEVYIEVLNENDNVPLSEEAVYYPSVAEDSSPGTEVLQIKATDRDKDLNQEITYKITSGNPEGFFAINSTTG</sequence>
<dbReference type="Pfam" id="PF00028">
    <property type="entry name" value="Cadherin"/>
    <property type="match status" value="1"/>
</dbReference>
<dbReference type="Gene3D" id="2.60.40.60">
    <property type="entry name" value="Cadherins"/>
    <property type="match status" value="2"/>
</dbReference>
<feature type="domain" description="Cadherin" evidence="4">
    <location>
        <begin position="53"/>
        <end position="107"/>
    </location>
</feature>
<dbReference type="PANTHER" id="PTHR24026">
    <property type="entry name" value="FAT ATYPICAL CADHERIN-RELATED"/>
    <property type="match status" value="1"/>
</dbReference>
<feature type="non-terminal residue" evidence="5">
    <location>
        <position position="1"/>
    </location>
</feature>
<dbReference type="PROSITE" id="PS50268">
    <property type="entry name" value="CADHERIN_2"/>
    <property type="match status" value="2"/>
</dbReference>